<dbReference type="PROSITE" id="PS00211">
    <property type="entry name" value="ABC_TRANSPORTER_1"/>
    <property type="match status" value="1"/>
</dbReference>
<evidence type="ECO:0000313" key="6">
    <source>
        <dbReference type="EMBL" id="SIS60198.1"/>
    </source>
</evidence>
<dbReference type="SUPFAM" id="SSF52540">
    <property type="entry name" value="P-loop containing nucleoside triphosphate hydrolases"/>
    <property type="match status" value="1"/>
</dbReference>
<comment type="similarity">
    <text evidence="1">Belongs to the ABC transporter superfamily.</text>
</comment>
<dbReference type="PANTHER" id="PTHR43335:SF4">
    <property type="entry name" value="ABC TRANSPORTER, ATP-BINDING PROTEIN"/>
    <property type="match status" value="1"/>
</dbReference>
<accession>A0A1N7KF18</accession>
<dbReference type="InterPro" id="IPR003439">
    <property type="entry name" value="ABC_transporter-like_ATP-bd"/>
</dbReference>
<sequence length="310" mass="34755">MENQQPILEIRHLTKVIGKKKIVDDLSLQVYPGEVFGFLGPNGAGKTTTIRMIVGLIGITGGEVLINGINLKENFEKTLSHVGGIVENPEMYKFLTGYQNLIHYWRMTRGIPKTRIDEVVRQVGLENRIHDKVKTYSLGMRQRLGLAQALLHSPSLLILDEPTNGLDPAGIREFREHLRRLAREENIAVLVSSHILSEMEQMCDRIAVIQHGKLIDVKQVREFVGTAREQQTVLFTVNPIPQAKKCLQSALDGQPLEVTPEGIKVTTTWDEIPILNARLVEAGIQVFSIRPATRTLEDEFLEMTGGTQIV</sequence>
<dbReference type="AlphaFoldDB" id="A0A1N7KF18"/>
<dbReference type="InterPro" id="IPR027417">
    <property type="entry name" value="P-loop_NTPase"/>
</dbReference>
<evidence type="ECO:0000256" key="3">
    <source>
        <dbReference type="ARBA" id="ARBA00022741"/>
    </source>
</evidence>
<organism evidence="6 7">
    <name type="scientific">Kroppenstedtia eburnea</name>
    <dbReference type="NCBI Taxonomy" id="714067"/>
    <lineage>
        <taxon>Bacteria</taxon>
        <taxon>Bacillati</taxon>
        <taxon>Bacillota</taxon>
        <taxon>Bacilli</taxon>
        <taxon>Bacillales</taxon>
        <taxon>Thermoactinomycetaceae</taxon>
        <taxon>Kroppenstedtia</taxon>
    </lineage>
</organism>
<name>A0A1N7KF18_9BACL</name>
<dbReference type="Gene3D" id="3.40.50.300">
    <property type="entry name" value="P-loop containing nucleotide triphosphate hydrolases"/>
    <property type="match status" value="1"/>
</dbReference>
<protein>
    <submittedName>
        <fullName evidence="6">ABC-2 type transport system ATP-binding protein</fullName>
    </submittedName>
</protein>
<reference evidence="7" key="1">
    <citation type="submission" date="2017-01" db="EMBL/GenBank/DDBJ databases">
        <authorList>
            <person name="Varghese N."/>
            <person name="Submissions S."/>
        </authorList>
    </citation>
    <scope>NUCLEOTIDE SEQUENCE [LARGE SCALE GENOMIC DNA]</scope>
    <source>
        <strain evidence="7">DSM 45196</strain>
    </source>
</reference>
<dbReference type="Proteomes" id="UP000186795">
    <property type="component" value="Unassembled WGS sequence"/>
</dbReference>
<evidence type="ECO:0000259" key="5">
    <source>
        <dbReference type="PROSITE" id="PS50893"/>
    </source>
</evidence>
<keyword evidence="2" id="KW-0813">Transport</keyword>
<keyword evidence="7" id="KW-1185">Reference proteome</keyword>
<dbReference type="PROSITE" id="PS50893">
    <property type="entry name" value="ABC_TRANSPORTER_2"/>
    <property type="match status" value="1"/>
</dbReference>
<gene>
    <name evidence="6" type="ORF">SAMN05421790_10337</name>
</gene>
<dbReference type="GO" id="GO:0005524">
    <property type="term" value="F:ATP binding"/>
    <property type="evidence" value="ECO:0007669"/>
    <property type="project" value="UniProtKB-KW"/>
</dbReference>
<evidence type="ECO:0000256" key="2">
    <source>
        <dbReference type="ARBA" id="ARBA00022448"/>
    </source>
</evidence>
<dbReference type="EMBL" id="FTOD01000003">
    <property type="protein sequence ID" value="SIS60198.1"/>
    <property type="molecule type" value="Genomic_DNA"/>
</dbReference>
<dbReference type="GO" id="GO:0016887">
    <property type="term" value="F:ATP hydrolysis activity"/>
    <property type="evidence" value="ECO:0007669"/>
    <property type="project" value="InterPro"/>
</dbReference>
<proteinExistence type="inferred from homology"/>
<dbReference type="Pfam" id="PF00005">
    <property type="entry name" value="ABC_tran"/>
    <property type="match status" value="1"/>
</dbReference>
<dbReference type="RefSeq" id="WP_076523980.1">
    <property type="nucleotide sequence ID" value="NZ_CP048103.1"/>
</dbReference>
<keyword evidence="3" id="KW-0547">Nucleotide-binding</keyword>
<dbReference type="OrthoDB" id="2290519at2"/>
<keyword evidence="4 6" id="KW-0067">ATP-binding</keyword>
<evidence type="ECO:0000256" key="1">
    <source>
        <dbReference type="ARBA" id="ARBA00005417"/>
    </source>
</evidence>
<evidence type="ECO:0000256" key="4">
    <source>
        <dbReference type="ARBA" id="ARBA00022840"/>
    </source>
</evidence>
<dbReference type="PANTHER" id="PTHR43335">
    <property type="entry name" value="ABC TRANSPORTER, ATP-BINDING PROTEIN"/>
    <property type="match status" value="1"/>
</dbReference>
<dbReference type="SMART" id="SM00382">
    <property type="entry name" value="AAA"/>
    <property type="match status" value="1"/>
</dbReference>
<evidence type="ECO:0000313" key="7">
    <source>
        <dbReference type="Proteomes" id="UP000186795"/>
    </source>
</evidence>
<feature type="domain" description="ABC transporter" evidence="5">
    <location>
        <begin position="8"/>
        <end position="236"/>
    </location>
</feature>
<dbReference type="InterPro" id="IPR003593">
    <property type="entry name" value="AAA+_ATPase"/>
</dbReference>
<dbReference type="InterPro" id="IPR017871">
    <property type="entry name" value="ABC_transporter-like_CS"/>
</dbReference>